<comment type="caution">
    <text evidence="2">The sequence shown here is derived from an EMBL/GenBank/DDBJ whole genome shotgun (WGS) entry which is preliminary data.</text>
</comment>
<feature type="region of interest" description="Disordered" evidence="1">
    <location>
        <begin position="21"/>
        <end position="89"/>
    </location>
</feature>
<sequence>MSYVSPPESRSRVENIKKKFEISNNDLSTSLTDNTNFTKTPLNKSSLATKPQSSNGVKGNISPRKKVQCTSSSPIEIPKKSPNSVSSVKAPVTATAKAERQYSNPYGKSHIRRSPAFRCDKIVKGRNVTGQTGGIRERTRSVVDNRVKLFEDGESVKSVVKKLTSTPLVFADTAESVTKLSRPPLQKQLAVEDDGIQPVTLVNSGKISSASVVSDISSVNNQSASNLLSNKVVASSETRLKKSETVPPYTGTGSVEFNKLGTEYASVSKVSNQVAAKSFLHKYEQNKLKLSAETQNINSNSSVGSPTNSKRIPEQREARFHPTAISIVDGSKANNWKDTNDVKHEKLLPDTLPEETSCKRDVTLTDTLKAALKAPLPSGPPPKKPPRTFAHNSPSQNIGHHNVSPPNITASAIDTESGKQLKYVKSALEKVNVEKTGKPVRSKTESQIMLKKLENVLLNHQQGVGGVVLRPRSPLVKRLDKATVTYNDPDLSDGKSVGRIGPLPNIPPESEHKATNIENNSNKFGGCLNFNCVSADSSNPMYSQIHFYEKVPEKQSEFFVDVPKNQLSKKVISKPYGTLLHCRSRSEEHIYAEPFDYLNKTQNHRPSAHKRSPNTAMKSGESVGDLSKIGTLLEDLQKQTSPLLSSKNPTSKTTVLHYLCTPIHPDGTAGVAENGLMVRSNESKKIEAILQKKIAETQVSNETQSVSVDSGSDERKKPPLLRLAALVRGGQSGTAVDIPSKVDRTKVSFFRRIVFLCGFGAMRDT</sequence>
<feature type="compositionally biased region" description="Polar residues" evidence="1">
    <location>
        <begin position="294"/>
        <end position="310"/>
    </location>
</feature>
<protein>
    <recommendedName>
        <fullName evidence="4">WH2 domain-containing protein</fullName>
    </recommendedName>
</protein>
<organism evidence="2 3">
    <name type="scientific">Periplaneta americana</name>
    <name type="common">American cockroach</name>
    <name type="synonym">Blatta americana</name>
    <dbReference type="NCBI Taxonomy" id="6978"/>
    <lineage>
        <taxon>Eukaryota</taxon>
        <taxon>Metazoa</taxon>
        <taxon>Ecdysozoa</taxon>
        <taxon>Arthropoda</taxon>
        <taxon>Hexapoda</taxon>
        <taxon>Insecta</taxon>
        <taxon>Pterygota</taxon>
        <taxon>Neoptera</taxon>
        <taxon>Polyneoptera</taxon>
        <taxon>Dictyoptera</taxon>
        <taxon>Blattodea</taxon>
        <taxon>Blattoidea</taxon>
        <taxon>Blattidae</taxon>
        <taxon>Blattinae</taxon>
        <taxon>Periplaneta</taxon>
    </lineage>
</organism>
<feature type="compositionally biased region" description="Polar residues" evidence="1">
    <location>
        <begin position="22"/>
        <end position="57"/>
    </location>
</feature>
<evidence type="ECO:0000313" key="2">
    <source>
        <dbReference type="EMBL" id="KAJ4444124.1"/>
    </source>
</evidence>
<dbReference type="Proteomes" id="UP001148838">
    <property type="component" value="Unassembled WGS sequence"/>
</dbReference>
<feature type="compositionally biased region" description="Polar residues" evidence="1">
    <location>
        <begin position="391"/>
        <end position="411"/>
    </location>
</feature>
<reference evidence="2 3" key="1">
    <citation type="journal article" date="2022" name="Allergy">
        <title>Genome assembly and annotation of Periplaneta americana reveal a comprehensive cockroach allergen profile.</title>
        <authorList>
            <person name="Wang L."/>
            <person name="Xiong Q."/>
            <person name="Saelim N."/>
            <person name="Wang L."/>
            <person name="Nong W."/>
            <person name="Wan A.T."/>
            <person name="Shi M."/>
            <person name="Liu X."/>
            <person name="Cao Q."/>
            <person name="Hui J.H.L."/>
            <person name="Sookrung N."/>
            <person name="Leung T.F."/>
            <person name="Tungtrongchitr A."/>
            <person name="Tsui S.K.W."/>
        </authorList>
    </citation>
    <scope>NUCLEOTIDE SEQUENCE [LARGE SCALE GENOMIC DNA]</scope>
    <source>
        <strain evidence="2">PWHHKU_190912</strain>
    </source>
</reference>
<name>A0ABQ8TDW5_PERAM</name>
<evidence type="ECO:0000313" key="3">
    <source>
        <dbReference type="Proteomes" id="UP001148838"/>
    </source>
</evidence>
<feature type="region of interest" description="Disordered" evidence="1">
    <location>
        <begin position="294"/>
        <end position="313"/>
    </location>
</feature>
<feature type="non-terminal residue" evidence="2">
    <location>
        <position position="765"/>
    </location>
</feature>
<accession>A0ABQ8TDW5</accession>
<keyword evidence="3" id="KW-1185">Reference proteome</keyword>
<gene>
    <name evidence="2" type="ORF">ANN_05913</name>
</gene>
<evidence type="ECO:0000256" key="1">
    <source>
        <dbReference type="SAM" id="MobiDB-lite"/>
    </source>
</evidence>
<feature type="region of interest" description="Disordered" evidence="1">
    <location>
        <begin position="372"/>
        <end position="411"/>
    </location>
</feature>
<proteinExistence type="predicted"/>
<feature type="region of interest" description="Disordered" evidence="1">
    <location>
        <begin position="603"/>
        <end position="622"/>
    </location>
</feature>
<feature type="compositionally biased region" description="Basic residues" evidence="1">
    <location>
        <begin position="603"/>
        <end position="612"/>
    </location>
</feature>
<dbReference type="EMBL" id="JAJSOF020000011">
    <property type="protein sequence ID" value="KAJ4444124.1"/>
    <property type="molecule type" value="Genomic_DNA"/>
</dbReference>
<feature type="compositionally biased region" description="Low complexity" evidence="1">
    <location>
        <begin position="71"/>
        <end position="89"/>
    </location>
</feature>
<evidence type="ECO:0008006" key="4">
    <source>
        <dbReference type="Google" id="ProtNLM"/>
    </source>
</evidence>